<dbReference type="PANTHER" id="PTHR30441:SF8">
    <property type="entry name" value="DUF748 DOMAIN-CONTAINING PROTEIN"/>
    <property type="match status" value="1"/>
</dbReference>
<dbReference type="OrthoDB" id="596403at2"/>
<name>A0A5S3NDJ0_9FLAO</name>
<dbReference type="AlphaFoldDB" id="A0A5S3NDJ0"/>
<dbReference type="EMBL" id="VANR01000002">
    <property type="protein sequence ID" value="TMM31166.1"/>
    <property type="molecule type" value="Genomic_DNA"/>
</dbReference>
<dbReference type="InterPro" id="IPR052894">
    <property type="entry name" value="AsmA-related"/>
</dbReference>
<keyword evidence="1" id="KW-0812">Transmembrane</keyword>
<keyword evidence="1" id="KW-1133">Transmembrane helix</keyword>
<evidence type="ECO:0000313" key="3">
    <source>
        <dbReference type="Proteomes" id="UP000307140"/>
    </source>
</evidence>
<protein>
    <submittedName>
        <fullName evidence="2">AsmA family protein</fullName>
    </submittedName>
</protein>
<keyword evidence="1" id="KW-0472">Membrane</keyword>
<dbReference type="RefSeq" id="WP_138534896.1">
    <property type="nucleotide sequence ID" value="NZ_VANR01000002.1"/>
</dbReference>
<evidence type="ECO:0000313" key="2">
    <source>
        <dbReference type="EMBL" id="TMM31166.1"/>
    </source>
</evidence>
<proteinExistence type="predicted"/>
<dbReference type="PANTHER" id="PTHR30441">
    <property type="entry name" value="DUF748 DOMAIN-CONTAINING PROTEIN"/>
    <property type="match status" value="1"/>
</dbReference>
<reference evidence="2 3" key="1">
    <citation type="submission" date="2019-05" db="EMBL/GenBank/DDBJ databases">
        <title>Polaribacter aestuariivivens sp. nov., isolated from a tidal flat.</title>
        <authorList>
            <person name="Yoon J.-H."/>
        </authorList>
    </citation>
    <scope>NUCLEOTIDE SEQUENCE [LARGE SCALE GENOMIC DNA]</scope>
    <source>
        <strain evidence="2 3">DBTF-3</strain>
    </source>
</reference>
<evidence type="ECO:0000256" key="1">
    <source>
        <dbReference type="SAM" id="Phobius"/>
    </source>
</evidence>
<dbReference type="Proteomes" id="UP000307140">
    <property type="component" value="Unassembled WGS sequence"/>
</dbReference>
<dbReference type="GO" id="GO:0005886">
    <property type="term" value="C:plasma membrane"/>
    <property type="evidence" value="ECO:0007669"/>
    <property type="project" value="TreeGrafter"/>
</dbReference>
<sequence length="879" mass="97388">MSQKEKEKKSIGKKIIKWVVITLLILIIGLISVPFLFKDKIVQMFTNTVNNNINATLTFKETDLSLFRNFPSASLTVNEIAIINKKPFLGDTLFNAKELSLKMKITELFKSANETLEIKIISTNNGKVNILFNKENIGNYDIALKKEATSNSNEETSLSLNIQEYELENMAFSYYDENSQIKLVLDSIHHSGKGNFAKEVLDLDTKTTAKLSFDMENTNYLQNVGVKLNAVLGIDLKNLKYTFKENTGYINQLPLEFDGFIQLVEENQLYDINFKTPTSSFKNLLALIPKQYSGNLATVTTEGNFDLKGAVKGTYSKTTIPTLNISFISKDAMFKYADLPKAVNNINIDATILNKTGFVKDTYIDINNTSFKIDKDIFNASGNISNITENVKVSLKANGTINLQNISKVYPVTFENQLEGILKANVSANFDMNSIERKNYQNIKNSGEISVSNFKYAGEDAANTFYIDKTSIAFNPQTIKLNEFNAKTGTSDISLKGDLNNFYGFLFKDELLKGNFTLNSNNFKVDDFLAKNEEKTTTTSSKALKIPSFLDVKLNAKAKNVVYDNIILKNVSGDLFIKDEAVSLQNVSSNIFDGKIGFNGNVSTKGNKSNFKMDLKLQELNIAESFSQLEMLKAIAPIAKSLEGKINSTINVSGNLTENMTPVLNSISGDLLGQLLNTKLKVANSKVLSAIGTKVDFLDISKLNLNEASALFTFNNGEVSVKPFNLNYKDIGITVGGKHGFDNTMNYDITFNLPVKYLGTTVTNAIAKLTAKDADEIKTIPVNANLTGSFSNPNFTTNIKDATSNLMKTIVEKQKQNLVDKGKDKLIDLLGGNNDKAKDTTKTKETTKETTKDKVKSVLGGIFGKKKDTVKNDSLKKKN</sequence>
<dbReference type="GO" id="GO:0090313">
    <property type="term" value="P:regulation of protein targeting to membrane"/>
    <property type="evidence" value="ECO:0007669"/>
    <property type="project" value="TreeGrafter"/>
</dbReference>
<organism evidence="2 3">
    <name type="scientific">Polaribacter aestuariivivens</name>
    <dbReference type="NCBI Taxonomy" id="2304626"/>
    <lineage>
        <taxon>Bacteria</taxon>
        <taxon>Pseudomonadati</taxon>
        <taxon>Bacteroidota</taxon>
        <taxon>Flavobacteriia</taxon>
        <taxon>Flavobacteriales</taxon>
        <taxon>Flavobacteriaceae</taxon>
    </lineage>
</organism>
<comment type="caution">
    <text evidence="2">The sequence shown here is derived from an EMBL/GenBank/DDBJ whole genome shotgun (WGS) entry which is preliminary data.</text>
</comment>
<gene>
    <name evidence="2" type="ORF">FDT66_04140</name>
</gene>
<accession>A0A5S3NDJ0</accession>
<keyword evidence="3" id="KW-1185">Reference proteome</keyword>
<feature type="transmembrane region" description="Helical" evidence="1">
    <location>
        <begin position="15"/>
        <end position="37"/>
    </location>
</feature>